<evidence type="ECO:0000313" key="1">
    <source>
        <dbReference type="EMBL" id="PHQ33219.1"/>
    </source>
</evidence>
<accession>A0A2G1W3H0</accession>
<dbReference type="PROSITE" id="PS51257">
    <property type="entry name" value="PROKAR_LIPOPROTEIN"/>
    <property type="match status" value="1"/>
</dbReference>
<sequence length="178" mass="20251">MRTLVLVLFSLSLGCSDLCANERKPEDLALDFYNALLVERDIEKVEKLLSPTAIRKAGKPGSALADLRQELKRINEGRGPTPSELRLREVFFAQADETDRVATRFLEYLEGKGKKGWHPDPIPAEQLRTKFGMLPGRTIALFFVDALNKRNNKLETGFFLFAIEKWNGEYRVAFMSDD</sequence>
<dbReference type="GeneID" id="90612375"/>
<comment type="caution">
    <text evidence="1">The sequence shown here is derived from an EMBL/GenBank/DDBJ whole genome shotgun (WGS) entry which is preliminary data.</text>
</comment>
<dbReference type="AlphaFoldDB" id="A0A2G1W3H0"/>
<evidence type="ECO:0000313" key="2">
    <source>
        <dbReference type="Proteomes" id="UP000225740"/>
    </source>
</evidence>
<keyword evidence="2" id="KW-1185">Reference proteome</keyword>
<reference evidence="1 2" key="1">
    <citation type="submission" date="2017-06" db="EMBL/GenBank/DDBJ databases">
        <title>Description of Rhodopirellula bahusiensis sp. nov.</title>
        <authorList>
            <person name="Kizina J."/>
            <person name="Harder J."/>
        </authorList>
    </citation>
    <scope>NUCLEOTIDE SEQUENCE [LARGE SCALE GENOMIC DNA]</scope>
    <source>
        <strain evidence="1 2">SWK21</strain>
    </source>
</reference>
<name>A0A2G1W3H0_9BACT</name>
<dbReference type="RefSeq" id="WP_099262613.1">
    <property type="nucleotide sequence ID" value="NZ_NIZW01000018.1"/>
</dbReference>
<organism evidence="1 2">
    <name type="scientific">Rhodopirellula bahusiensis</name>
    <dbReference type="NCBI Taxonomy" id="2014065"/>
    <lineage>
        <taxon>Bacteria</taxon>
        <taxon>Pseudomonadati</taxon>
        <taxon>Planctomycetota</taxon>
        <taxon>Planctomycetia</taxon>
        <taxon>Pirellulales</taxon>
        <taxon>Pirellulaceae</taxon>
        <taxon>Rhodopirellula</taxon>
    </lineage>
</organism>
<gene>
    <name evidence="1" type="ORF">CEE69_20980</name>
</gene>
<proteinExistence type="predicted"/>
<dbReference type="EMBL" id="NIZW01000018">
    <property type="protein sequence ID" value="PHQ33219.1"/>
    <property type="molecule type" value="Genomic_DNA"/>
</dbReference>
<protein>
    <submittedName>
        <fullName evidence="1">Uncharacterized protein</fullName>
    </submittedName>
</protein>
<dbReference type="Proteomes" id="UP000225740">
    <property type="component" value="Unassembled WGS sequence"/>
</dbReference>